<proteinExistence type="predicted"/>
<dbReference type="EMBL" id="WCRW01000002">
    <property type="protein sequence ID" value="KAB4458078.1"/>
    <property type="molecule type" value="Genomic_DNA"/>
</dbReference>
<evidence type="ECO:0000313" key="2">
    <source>
        <dbReference type="Proteomes" id="UP000436825"/>
    </source>
</evidence>
<dbReference type="AlphaFoldDB" id="A0A139KAX6"/>
<protein>
    <submittedName>
        <fullName evidence="1">Uncharacterized protein</fullName>
    </submittedName>
</protein>
<name>A0A139KAX6_BACT4</name>
<organism evidence="1 2">
    <name type="scientific">Bacteroides thetaiotaomicron</name>
    <dbReference type="NCBI Taxonomy" id="818"/>
    <lineage>
        <taxon>Bacteria</taxon>
        <taxon>Pseudomonadati</taxon>
        <taxon>Bacteroidota</taxon>
        <taxon>Bacteroidia</taxon>
        <taxon>Bacteroidales</taxon>
        <taxon>Bacteroidaceae</taxon>
        <taxon>Bacteroides</taxon>
    </lineage>
</organism>
<reference evidence="1 2" key="1">
    <citation type="journal article" date="2019" name="Nat. Med.">
        <title>A library of human gut bacterial isolates paired with longitudinal multiomics data enables mechanistic microbiome research.</title>
        <authorList>
            <person name="Poyet M."/>
            <person name="Groussin M."/>
            <person name="Gibbons S.M."/>
            <person name="Avila-Pacheco J."/>
            <person name="Jiang X."/>
            <person name="Kearney S.M."/>
            <person name="Perrotta A.R."/>
            <person name="Berdy B."/>
            <person name="Zhao S."/>
            <person name="Lieberman T.D."/>
            <person name="Swanson P.K."/>
            <person name="Smith M."/>
            <person name="Roesemann S."/>
            <person name="Alexander J.E."/>
            <person name="Rich S.A."/>
            <person name="Livny J."/>
            <person name="Vlamakis H."/>
            <person name="Clish C."/>
            <person name="Bullock K."/>
            <person name="Deik A."/>
            <person name="Scott J."/>
            <person name="Pierce K.A."/>
            <person name="Xavier R.J."/>
            <person name="Alm E.J."/>
        </authorList>
    </citation>
    <scope>NUCLEOTIDE SEQUENCE [LARGE SCALE GENOMIC DNA]</scope>
    <source>
        <strain evidence="1 2">BIOML-A160</strain>
    </source>
</reference>
<gene>
    <name evidence="1" type="ORF">GAN75_03095</name>
</gene>
<evidence type="ECO:0000313" key="1">
    <source>
        <dbReference type="EMBL" id="KAB4458078.1"/>
    </source>
</evidence>
<dbReference type="RefSeq" id="WP_061473718.1">
    <property type="nucleotide sequence ID" value="NZ_CP072224.1"/>
</dbReference>
<sequence>MEKEISTYLLKVYCGSMSNRDKGAYAVDIIANDIGIKDTDLLNVFMSDTKKADEIVFDDDIIWMFTNNAIIKFKSNNDEREYAIIPVNNISNIRLKISKNNTVLEFIHSGNNYSLNASADFNREALMKVYHNTFDMILK</sequence>
<comment type="caution">
    <text evidence="1">The sequence shown here is derived from an EMBL/GenBank/DDBJ whole genome shotgun (WGS) entry which is preliminary data.</text>
</comment>
<dbReference type="Proteomes" id="UP000436825">
    <property type="component" value="Unassembled WGS sequence"/>
</dbReference>
<accession>A0A139KAX6</accession>